<dbReference type="EMBL" id="CP144754">
    <property type="protein sequence ID" value="WVZ96344.1"/>
    <property type="molecule type" value="Genomic_DNA"/>
</dbReference>
<dbReference type="AlphaFoldDB" id="A0AAQ3UQ02"/>
<reference evidence="1 2" key="1">
    <citation type="submission" date="2024-02" db="EMBL/GenBank/DDBJ databases">
        <title>High-quality chromosome-scale genome assembly of Pensacola bahiagrass (Paspalum notatum Flugge var. saurae).</title>
        <authorList>
            <person name="Vega J.M."/>
            <person name="Podio M."/>
            <person name="Orjuela J."/>
            <person name="Siena L.A."/>
            <person name="Pessino S.C."/>
            <person name="Combes M.C."/>
            <person name="Mariac C."/>
            <person name="Albertini E."/>
            <person name="Pupilli F."/>
            <person name="Ortiz J.P.A."/>
            <person name="Leblanc O."/>
        </authorList>
    </citation>
    <scope>NUCLEOTIDE SEQUENCE [LARGE SCALE GENOMIC DNA]</scope>
    <source>
        <strain evidence="1">R1</strain>
        <tissue evidence="1">Leaf</tissue>
    </source>
</reference>
<sequence length="67" mass="7776">MSFASNQSLGTTEQQCCQPMHQYQGKAKMEEKECYFYHKDMKYPTACATKHATNEGYRKAITKDRTT</sequence>
<accession>A0AAQ3UQ02</accession>
<evidence type="ECO:0000313" key="1">
    <source>
        <dbReference type="EMBL" id="WVZ96344.1"/>
    </source>
</evidence>
<name>A0AAQ3UQ02_PASNO</name>
<evidence type="ECO:0000313" key="2">
    <source>
        <dbReference type="Proteomes" id="UP001341281"/>
    </source>
</evidence>
<protein>
    <submittedName>
        <fullName evidence="1">Uncharacterized protein</fullName>
    </submittedName>
</protein>
<organism evidence="1 2">
    <name type="scientific">Paspalum notatum var. saurae</name>
    <dbReference type="NCBI Taxonomy" id="547442"/>
    <lineage>
        <taxon>Eukaryota</taxon>
        <taxon>Viridiplantae</taxon>
        <taxon>Streptophyta</taxon>
        <taxon>Embryophyta</taxon>
        <taxon>Tracheophyta</taxon>
        <taxon>Spermatophyta</taxon>
        <taxon>Magnoliopsida</taxon>
        <taxon>Liliopsida</taxon>
        <taxon>Poales</taxon>
        <taxon>Poaceae</taxon>
        <taxon>PACMAD clade</taxon>
        <taxon>Panicoideae</taxon>
        <taxon>Andropogonodae</taxon>
        <taxon>Paspaleae</taxon>
        <taxon>Paspalinae</taxon>
        <taxon>Paspalum</taxon>
    </lineage>
</organism>
<keyword evidence="2" id="KW-1185">Reference proteome</keyword>
<gene>
    <name evidence="1" type="ORF">U9M48_041999</name>
</gene>
<dbReference type="Proteomes" id="UP001341281">
    <property type="component" value="Chromosome 10"/>
</dbReference>
<proteinExistence type="predicted"/>